<comment type="subcellular location">
    <subcellularLocation>
        <location evidence="1">Cell membrane</location>
        <topology evidence="1">Multi-pass membrane protein</topology>
    </subcellularLocation>
</comment>
<dbReference type="Proteomes" id="UP000294321">
    <property type="component" value="Chromosome"/>
</dbReference>
<evidence type="ECO:0000256" key="8">
    <source>
        <dbReference type="SAM" id="Phobius"/>
    </source>
</evidence>
<evidence type="ECO:0000256" key="7">
    <source>
        <dbReference type="ARBA" id="ARBA00023136"/>
    </source>
</evidence>
<protein>
    <submittedName>
        <fullName evidence="9">Rod shape-determining protein MreD</fullName>
    </submittedName>
</protein>
<feature type="transmembrane region" description="Helical" evidence="8">
    <location>
        <begin position="37"/>
        <end position="55"/>
    </location>
</feature>
<evidence type="ECO:0000256" key="3">
    <source>
        <dbReference type="ARBA" id="ARBA00022475"/>
    </source>
</evidence>
<dbReference type="KEGG" id="lji:ELX58_06475"/>
<keyword evidence="6 8" id="KW-1133">Transmembrane helix</keyword>
<keyword evidence="7 8" id="KW-0472">Membrane</keyword>
<evidence type="ECO:0000256" key="4">
    <source>
        <dbReference type="ARBA" id="ARBA00022692"/>
    </source>
</evidence>
<gene>
    <name evidence="9" type="ORF">ELX58_06475</name>
</gene>
<keyword evidence="3" id="KW-1003">Cell membrane</keyword>
<organism evidence="9 10">
    <name type="scientific">Acetilactobacillus jinshanensis</name>
    <dbReference type="NCBI Taxonomy" id="1720083"/>
    <lineage>
        <taxon>Bacteria</taxon>
        <taxon>Bacillati</taxon>
        <taxon>Bacillota</taxon>
        <taxon>Bacilli</taxon>
        <taxon>Lactobacillales</taxon>
        <taxon>Lactobacillaceae</taxon>
        <taxon>Acetilactobacillus</taxon>
    </lineage>
</organism>
<evidence type="ECO:0000313" key="9">
    <source>
        <dbReference type="EMBL" id="QBP18748.1"/>
    </source>
</evidence>
<keyword evidence="5" id="KW-0133">Cell shape</keyword>
<dbReference type="OrthoDB" id="2148512at2"/>
<name>A0A4P6ZM15_9LACO</name>
<dbReference type="RefSeq" id="WP_133442306.1">
    <property type="nucleotide sequence ID" value="NZ_CP034726.1"/>
</dbReference>
<dbReference type="GO" id="GO:0008360">
    <property type="term" value="P:regulation of cell shape"/>
    <property type="evidence" value="ECO:0007669"/>
    <property type="project" value="UniProtKB-KW"/>
</dbReference>
<dbReference type="InterPro" id="IPR007227">
    <property type="entry name" value="Cell_shape_determining_MreD"/>
</dbReference>
<proteinExistence type="inferred from homology"/>
<feature type="transmembrane region" description="Helical" evidence="8">
    <location>
        <begin position="143"/>
        <end position="166"/>
    </location>
</feature>
<keyword evidence="10" id="KW-1185">Reference proteome</keyword>
<feature type="transmembrane region" description="Helical" evidence="8">
    <location>
        <begin position="75"/>
        <end position="94"/>
    </location>
</feature>
<evidence type="ECO:0000256" key="5">
    <source>
        <dbReference type="ARBA" id="ARBA00022960"/>
    </source>
</evidence>
<feature type="transmembrane region" description="Helical" evidence="8">
    <location>
        <begin position="101"/>
        <end position="123"/>
    </location>
</feature>
<keyword evidence="4 8" id="KW-0812">Transmembrane</keyword>
<evidence type="ECO:0000256" key="2">
    <source>
        <dbReference type="ARBA" id="ARBA00007776"/>
    </source>
</evidence>
<dbReference type="GO" id="GO:0005886">
    <property type="term" value="C:plasma membrane"/>
    <property type="evidence" value="ECO:0007669"/>
    <property type="project" value="UniProtKB-SubCell"/>
</dbReference>
<feature type="transmembrane region" description="Helical" evidence="8">
    <location>
        <begin position="6"/>
        <end position="25"/>
    </location>
</feature>
<evidence type="ECO:0000313" key="10">
    <source>
        <dbReference type="Proteomes" id="UP000294321"/>
    </source>
</evidence>
<dbReference type="EMBL" id="CP034726">
    <property type="protein sequence ID" value="QBP18748.1"/>
    <property type="molecule type" value="Genomic_DNA"/>
</dbReference>
<dbReference type="AlphaFoldDB" id="A0A4P6ZM15"/>
<comment type="similarity">
    <text evidence="2">Belongs to the MreD family.</text>
</comment>
<evidence type="ECO:0000256" key="1">
    <source>
        <dbReference type="ARBA" id="ARBA00004651"/>
    </source>
</evidence>
<evidence type="ECO:0000256" key="6">
    <source>
        <dbReference type="ARBA" id="ARBA00022989"/>
    </source>
</evidence>
<sequence length="178" mass="20423">MIKNSSLKYVFPIGLLIAFFLDGSVSYNLMSVLFKSYSVVPYLSLFWLVMAVFFVNDYNLHLEGWATLLGAVFDWYYVGIWGVFIIIFPLVVYCTRAMYRYFSINFISAFVIYLIDLIIVLFLGDLADQVVSRITGVAAYAGMNFVLYSAVPTLILNAILFAILYYPIQRLYNYCQQG</sequence>
<accession>A0A4P6ZM15</accession>
<reference evidence="10" key="1">
    <citation type="submission" date="2018-12" db="EMBL/GenBank/DDBJ databases">
        <title>A new species of lactobacillus.</title>
        <authorList>
            <person name="Jian Y."/>
            <person name="Xin L."/>
            <person name="Hong Z.J."/>
            <person name="Ming L.Z."/>
            <person name="Hong X.Z."/>
        </authorList>
    </citation>
    <scope>NUCLEOTIDE SEQUENCE [LARGE SCALE GENOMIC DNA]</scope>
    <source>
        <strain evidence="10">HSLZ-75</strain>
    </source>
</reference>
<dbReference type="Pfam" id="PF04093">
    <property type="entry name" value="MreD"/>
    <property type="match status" value="1"/>
</dbReference>